<reference evidence="1" key="2">
    <citation type="journal article" date="2021" name="PeerJ">
        <title>Extensive microbial diversity within the chicken gut microbiome revealed by metagenomics and culture.</title>
        <authorList>
            <person name="Gilroy R."/>
            <person name="Ravi A."/>
            <person name="Getino M."/>
            <person name="Pursley I."/>
            <person name="Horton D.L."/>
            <person name="Alikhan N.F."/>
            <person name="Baker D."/>
            <person name="Gharbi K."/>
            <person name="Hall N."/>
            <person name="Watson M."/>
            <person name="Adriaenssens E.M."/>
            <person name="Foster-Nyarko E."/>
            <person name="Jarju S."/>
            <person name="Secka A."/>
            <person name="Antonio M."/>
            <person name="Oren A."/>
            <person name="Chaudhuri R.R."/>
            <person name="La Ragione R."/>
            <person name="Hildebrand F."/>
            <person name="Pallen M.J."/>
        </authorList>
    </citation>
    <scope>NUCLEOTIDE SEQUENCE</scope>
    <source>
        <strain evidence="1">ChiW3-316</strain>
    </source>
</reference>
<organism evidence="1 2">
    <name type="scientific">Candidatus Scatocola faecipullorum</name>
    <dbReference type="NCBI Taxonomy" id="2840917"/>
    <lineage>
        <taxon>Bacteria</taxon>
        <taxon>Pseudomonadati</taxon>
        <taxon>Pseudomonadota</taxon>
        <taxon>Alphaproteobacteria</taxon>
        <taxon>Rhodospirillales</taxon>
        <taxon>Rhodospirillaceae</taxon>
        <taxon>Rhodospirillaceae incertae sedis</taxon>
        <taxon>Candidatus Scatocola</taxon>
    </lineage>
</organism>
<comment type="caution">
    <text evidence="1">The sequence shown here is derived from an EMBL/GenBank/DDBJ whole genome shotgun (WGS) entry which is preliminary data.</text>
</comment>
<protein>
    <submittedName>
        <fullName evidence="1">Uncharacterized protein</fullName>
    </submittedName>
</protein>
<dbReference type="AlphaFoldDB" id="A0A9D1M5D1"/>
<dbReference type="Proteomes" id="UP000824107">
    <property type="component" value="Unassembled WGS sequence"/>
</dbReference>
<name>A0A9D1M5D1_9PROT</name>
<evidence type="ECO:0000313" key="1">
    <source>
        <dbReference type="EMBL" id="HIU53934.1"/>
    </source>
</evidence>
<dbReference type="EMBL" id="DVNC01000051">
    <property type="protein sequence ID" value="HIU53934.1"/>
    <property type="molecule type" value="Genomic_DNA"/>
</dbReference>
<proteinExistence type="predicted"/>
<gene>
    <name evidence="1" type="ORF">IAD20_07640</name>
</gene>
<accession>A0A9D1M5D1</accession>
<evidence type="ECO:0000313" key="2">
    <source>
        <dbReference type="Proteomes" id="UP000824107"/>
    </source>
</evidence>
<sequence length="244" mass="27384">MKRLSVDEKNICVNLEMDVTGVVEYSSRYYWGTNPRNDRYQVLFQVGGLFFEYSRWGSYSGTGTSLYEISEEAYRKAIVQNEQKVPGGTFDDGKTLYSLVKTAKKHLNETVGYAFCHVKSPSPVKAAMQKALCAEKARIKAENIKIDRANQKYARKCGSLARKLGLAFENVLAIGADEAKLKNFILSLAEARERLKEMDAQSAAEIKHELLSCGRARKKAAIDKLGIYIADADPNRLSFDELFV</sequence>
<reference evidence="1" key="1">
    <citation type="submission" date="2020-10" db="EMBL/GenBank/DDBJ databases">
        <authorList>
            <person name="Gilroy R."/>
        </authorList>
    </citation>
    <scope>NUCLEOTIDE SEQUENCE</scope>
    <source>
        <strain evidence="1">ChiW3-316</strain>
    </source>
</reference>